<dbReference type="AlphaFoldDB" id="A0A8R7UPK7"/>
<dbReference type="Gramene" id="TuG1812G0500005700.01.T01">
    <property type="protein sequence ID" value="TuG1812G0500005700.01.T01.cds429971"/>
    <property type="gene ID" value="TuG1812G0500005700.01"/>
</dbReference>
<sequence length="127" mass="14030">PRPHRRRLPGCRCRCRGAVTRPPRHGQGHPLDIAVALREERREPEALRHGATPRAGAGASRGHGHGRGRPPVDVPTAAGRPHDIALVQLEARAVVARLRLLEQAKKPERARARRPRHLHGPTPRGQE</sequence>
<dbReference type="EnsemblPlants" id="TuG1812G0500005700.01.T01">
    <property type="protein sequence ID" value="TuG1812G0500005700.01.T01.cds429971"/>
    <property type="gene ID" value="TuG1812G0500005700.01"/>
</dbReference>
<feature type="region of interest" description="Disordered" evidence="1">
    <location>
        <begin position="41"/>
        <end position="79"/>
    </location>
</feature>
<name>A0A8R7UPK7_TRIUA</name>
<evidence type="ECO:0000313" key="3">
    <source>
        <dbReference type="Proteomes" id="UP000015106"/>
    </source>
</evidence>
<evidence type="ECO:0000313" key="2">
    <source>
        <dbReference type="EnsemblPlants" id="TuG1812G0500005700.01.T01.cds429971"/>
    </source>
</evidence>
<keyword evidence="3" id="KW-1185">Reference proteome</keyword>
<protein>
    <submittedName>
        <fullName evidence="2">Uncharacterized protein</fullName>
    </submittedName>
</protein>
<reference evidence="2" key="2">
    <citation type="submission" date="2018-03" db="EMBL/GenBank/DDBJ databases">
        <title>The Triticum urartu genome reveals the dynamic nature of wheat genome evolution.</title>
        <authorList>
            <person name="Ling H."/>
            <person name="Ma B."/>
            <person name="Shi X."/>
            <person name="Liu H."/>
            <person name="Dong L."/>
            <person name="Sun H."/>
            <person name="Cao Y."/>
            <person name="Gao Q."/>
            <person name="Zheng S."/>
            <person name="Li Y."/>
            <person name="Yu Y."/>
            <person name="Du H."/>
            <person name="Qi M."/>
            <person name="Li Y."/>
            <person name="Yu H."/>
            <person name="Cui Y."/>
            <person name="Wang N."/>
            <person name="Chen C."/>
            <person name="Wu H."/>
            <person name="Zhao Y."/>
            <person name="Zhang J."/>
            <person name="Li Y."/>
            <person name="Zhou W."/>
            <person name="Zhang B."/>
            <person name="Hu W."/>
            <person name="Eijk M."/>
            <person name="Tang J."/>
            <person name="Witsenboer H."/>
            <person name="Zhao S."/>
            <person name="Li Z."/>
            <person name="Zhang A."/>
            <person name="Wang D."/>
            <person name="Liang C."/>
        </authorList>
    </citation>
    <scope>NUCLEOTIDE SEQUENCE [LARGE SCALE GENOMIC DNA]</scope>
    <source>
        <strain evidence="2">cv. G1812</strain>
    </source>
</reference>
<reference evidence="2" key="3">
    <citation type="submission" date="2022-06" db="UniProtKB">
        <authorList>
            <consortium name="EnsemblPlants"/>
        </authorList>
    </citation>
    <scope>IDENTIFICATION</scope>
</reference>
<proteinExistence type="predicted"/>
<feature type="compositionally biased region" description="Basic and acidic residues" evidence="1">
    <location>
        <begin position="101"/>
        <end position="110"/>
    </location>
</feature>
<evidence type="ECO:0000256" key="1">
    <source>
        <dbReference type="SAM" id="MobiDB-lite"/>
    </source>
</evidence>
<feature type="region of interest" description="Disordered" evidence="1">
    <location>
        <begin position="101"/>
        <end position="127"/>
    </location>
</feature>
<accession>A0A8R7UPK7</accession>
<dbReference type="Proteomes" id="UP000015106">
    <property type="component" value="Chromosome 5"/>
</dbReference>
<reference evidence="3" key="1">
    <citation type="journal article" date="2013" name="Nature">
        <title>Draft genome of the wheat A-genome progenitor Triticum urartu.</title>
        <authorList>
            <person name="Ling H.Q."/>
            <person name="Zhao S."/>
            <person name="Liu D."/>
            <person name="Wang J."/>
            <person name="Sun H."/>
            <person name="Zhang C."/>
            <person name="Fan H."/>
            <person name="Li D."/>
            <person name="Dong L."/>
            <person name="Tao Y."/>
            <person name="Gao C."/>
            <person name="Wu H."/>
            <person name="Li Y."/>
            <person name="Cui Y."/>
            <person name="Guo X."/>
            <person name="Zheng S."/>
            <person name="Wang B."/>
            <person name="Yu K."/>
            <person name="Liang Q."/>
            <person name="Yang W."/>
            <person name="Lou X."/>
            <person name="Chen J."/>
            <person name="Feng M."/>
            <person name="Jian J."/>
            <person name="Zhang X."/>
            <person name="Luo G."/>
            <person name="Jiang Y."/>
            <person name="Liu J."/>
            <person name="Wang Z."/>
            <person name="Sha Y."/>
            <person name="Zhang B."/>
            <person name="Wu H."/>
            <person name="Tang D."/>
            <person name="Shen Q."/>
            <person name="Xue P."/>
            <person name="Zou S."/>
            <person name="Wang X."/>
            <person name="Liu X."/>
            <person name="Wang F."/>
            <person name="Yang Y."/>
            <person name="An X."/>
            <person name="Dong Z."/>
            <person name="Zhang K."/>
            <person name="Zhang X."/>
            <person name="Luo M.C."/>
            <person name="Dvorak J."/>
            <person name="Tong Y."/>
            <person name="Wang J."/>
            <person name="Yang H."/>
            <person name="Li Z."/>
            <person name="Wang D."/>
            <person name="Zhang A."/>
            <person name="Wang J."/>
        </authorList>
    </citation>
    <scope>NUCLEOTIDE SEQUENCE</scope>
    <source>
        <strain evidence="3">cv. G1812</strain>
    </source>
</reference>
<organism evidence="2 3">
    <name type="scientific">Triticum urartu</name>
    <name type="common">Red wild einkorn</name>
    <name type="synonym">Crithodium urartu</name>
    <dbReference type="NCBI Taxonomy" id="4572"/>
    <lineage>
        <taxon>Eukaryota</taxon>
        <taxon>Viridiplantae</taxon>
        <taxon>Streptophyta</taxon>
        <taxon>Embryophyta</taxon>
        <taxon>Tracheophyta</taxon>
        <taxon>Spermatophyta</taxon>
        <taxon>Magnoliopsida</taxon>
        <taxon>Liliopsida</taxon>
        <taxon>Poales</taxon>
        <taxon>Poaceae</taxon>
        <taxon>BOP clade</taxon>
        <taxon>Pooideae</taxon>
        <taxon>Triticodae</taxon>
        <taxon>Triticeae</taxon>
        <taxon>Triticinae</taxon>
        <taxon>Triticum</taxon>
    </lineage>
</organism>